<dbReference type="AlphaFoldDB" id="A0A1D6FGM1"/>
<dbReference type="Gene3D" id="6.10.280.150">
    <property type="match status" value="1"/>
</dbReference>
<dbReference type="InterPro" id="IPR003124">
    <property type="entry name" value="WH2_dom"/>
</dbReference>
<evidence type="ECO:0000313" key="3">
    <source>
        <dbReference type="EMBL" id="AQK90994.1"/>
    </source>
</evidence>
<comment type="similarity">
    <text evidence="1">Belongs to the SCAR/WAVE family.</text>
</comment>
<gene>
    <name evidence="3" type="ORF">ZEAMMB73_Zm00001d008906</name>
</gene>
<evidence type="ECO:0000256" key="1">
    <source>
        <dbReference type="ARBA" id="ARBA00006993"/>
    </source>
</evidence>
<reference evidence="3" key="1">
    <citation type="submission" date="2015-12" db="EMBL/GenBank/DDBJ databases">
        <title>Update maize B73 reference genome by single molecule sequencing technologies.</title>
        <authorList>
            <consortium name="Maize Genome Sequencing Project"/>
            <person name="Ware D."/>
        </authorList>
    </citation>
    <scope>NUCLEOTIDE SEQUENCE</scope>
    <source>
        <tissue evidence="3">Seedling</tissue>
    </source>
</reference>
<sequence length="127" mass="13978">MAIDQLILEVRKLITSFIVSDRCIKFMIILSISPNELSQSEQLKLNGHERSKKAVGGDIKSLDEREELLQQIRSKTFNLRRTNASKADGSSQSTASSNVAAILEKANAIRQAVASDEGGDDDTWSDI</sequence>
<organism evidence="3">
    <name type="scientific">Zea mays</name>
    <name type="common">Maize</name>
    <dbReference type="NCBI Taxonomy" id="4577"/>
    <lineage>
        <taxon>Eukaryota</taxon>
        <taxon>Viridiplantae</taxon>
        <taxon>Streptophyta</taxon>
        <taxon>Embryophyta</taxon>
        <taxon>Tracheophyta</taxon>
        <taxon>Spermatophyta</taxon>
        <taxon>Magnoliopsida</taxon>
        <taxon>Liliopsida</taxon>
        <taxon>Poales</taxon>
        <taxon>Poaceae</taxon>
        <taxon>PACMAD clade</taxon>
        <taxon>Panicoideae</taxon>
        <taxon>Andropogonodae</taxon>
        <taxon>Andropogoneae</taxon>
        <taxon>Tripsacinae</taxon>
        <taxon>Zea</taxon>
    </lineage>
</organism>
<dbReference type="PANTHER" id="PTHR12902:SF33">
    <property type="entry name" value="PROTEIN SCAR3"/>
    <property type="match status" value="1"/>
</dbReference>
<dbReference type="EMBL" id="CM000784">
    <property type="protein sequence ID" value="AQK90993.1"/>
    <property type="molecule type" value="Genomic_DNA"/>
</dbReference>
<dbReference type="GO" id="GO:0030036">
    <property type="term" value="P:actin cytoskeleton organization"/>
    <property type="evidence" value="ECO:0007669"/>
    <property type="project" value="InterPro"/>
</dbReference>
<dbReference type="InterPro" id="IPR028288">
    <property type="entry name" value="SCAR/WAVE_fam"/>
</dbReference>
<dbReference type="ExpressionAtlas" id="A0A1D6FGM1">
    <property type="expression patterns" value="baseline and differential"/>
</dbReference>
<accession>A0A1D6FGM1</accession>
<protein>
    <submittedName>
        <fullName evidence="3">Protein SCAR3</fullName>
    </submittedName>
</protein>
<name>A0A1D6FGM1_MAIZE</name>
<dbReference type="EMBL" id="CM000784">
    <property type="protein sequence ID" value="AQK90994.1"/>
    <property type="molecule type" value="Genomic_DNA"/>
</dbReference>
<dbReference type="GO" id="GO:0003779">
    <property type="term" value="F:actin binding"/>
    <property type="evidence" value="ECO:0007669"/>
    <property type="project" value="InterPro"/>
</dbReference>
<proteinExistence type="inferred from homology"/>
<dbReference type="PROSITE" id="PS51082">
    <property type="entry name" value="WH2"/>
    <property type="match status" value="1"/>
</dbReference>
<evidence type="ECO:0000259" key="2">
    <source>
        <dbReference type="PROSITE" id="PS51082"/>
    </source>
</evidence>
<dbReference type="PANTHER" id="PTHR12902">
    <property type="entry name" value="WASP-1"/>
    <property type="match status" value="1"/>
</dbReference>
<dbReference type="GO" id="GO:0005856">
    <property type="term" value="C:cytoskeleton"/>
    <property type="evidence" value="ECO:0007669"/>
    <property type="project" value="InterPro"/>
</dbReference>
<feature type="domain" description="WH2" evidence="2">
    <location>
        <begin position="64"/>
        <end position="82"/>
    </location>
</feature>